<keyword evidence="3" id="KW-1185">Reference proteome</keyword>
<reference evidence="2" key="1">
    <citation type="journal article" date="2022" name="bioRxiv">
        <title>Sequencing and chromosome-scale assembly of the giantPleurodeles waltlgenome.</title>
        <authorList>
            <person name="Brown T."/>
            <person name="Elewa A."/>
            <person name="Iarovenko S."/>
            <person name="Subramanian E."/>
            <person name="Araus A.J."/>
            <person name="Petzold A."/>
            <person name="Susuki M."/>
            <person name="Suzuki K.-i.T."/>
            <person name="Hayashi T."/>
            <person name="Toyoda A."/>
            <person name="Oliveira C."/>
            <person name="Osipova E."/>
            <person name="Leigh N.D."/>
            <person name="Simon A."/>
            <person name="Yun M.H."/>
        </authorList>
    </citation>
    <scope>NUCLEOTIDE SEQUENCE</scope>
    <source>
        <strain evidence="2">20211129_DDA</strain>
        <tissue evidence="2">Liver</tissue>
    </source>
</reference>
<dbReference type="EMBL" id="JANPWB010000015">
    <property type="protein sequence ID" value="KAJ1087547.1"/>
    <property type="molecule type" value="Genomic_DNA"/>
</dbReference>
<feature type="region of interest" description="Disordered" evidence="1">
    <location>
        <begin position="1"/>
        <end position="141"/>
    </location>
</feature>
<evidence type="ECO:0000313" key="3">
    <source>
        <dbReference type="Proteomes" id="UP001066276"/>
    </source>
</evidence>
<evidence type="ECO:0000256" key="1">
    <source>
        <dbReference type="SAM" id="MobiDB-lite"/>
    </source>
</evidence>
<feature type="compositionally biased region" description="Basic and acidic residues" evidence="1">
    <location>
        <begin position="40"/>
        <end position="50"/>
    </location>
</feature>
<protein>
    <submittedName>
        <fullName evidence="2">Uncharacterized protein</fullName>
    </submittedName>
</protein>
<feature type="compositionally biased region" description="Basic and acidic residues" evidence="1">
    <location>
        <begin position="1"/>
        <end position="17"/>
    </location>
</feature>
<evidence type="ECO:0000313" key="2">
    <source>
        <dbReference type="EMBL" id="KAJ1087547.1"/>
    </source>
</evidence>
<comment type="caution">
    <text evidence="2">The sequence shown here is derived from an EMBL/GenBank/DDBJ whole genome shotgun (WGS) entry which is preliminary data.</text>
</comment>
<accession>A0AAV7L980</accession>
<gene>
    <name evidence="2" type="ORF">NDU88_000714</name>
</gene>
<feature type="compositionally biased region" description="Basic and acidic residues" evidence="1">
    <location>
        <begin position="109"/>
        <end position="141"/>
    </location>
</feature>
<proteinExistence type="predicted"/>
<name>A0AAV7L980_PLEWA</name>
<dbReference type="Proteomes" id="UP001066276">
    <property type="component" value="Chromosome 11"/>
</dbReference>
<dbReference type="AlphaFoldDB" id="A0AAV7L980"/>
<organism evidence="2 3">
    <name type="scientific">Pleurodeles waltl</name>
    <name type="common">Iberian ribbed newt</name>
    <dbReference type="NCBI Taxonomy" id="8319"/>
    <lineage>
        <taxon>Eukaryota</taxon>
        <taxon>Metazoa</taxon>
        <taxon>Chordata</taxon>
        <taxon>Craniata</taxon>
        <taxon>Vertebrata</taxon>
        <taxon>Euteleostomi</taxon>
        <taxon>Amphibia</taxon>
        <taxon>Batrachia</taxon>
        <taxon>Caudata</taxon>
        <taxon>Salamandroidea</taxon>
        <taxon>Salamandridae</taxon>
        <taxon>Pleurodelinae</taxon>
        <taxon>Pleurodeles</taxon>
    </lineage>
</organism>
<sequence>MQAGRGGRERRGCRPGEEGMQAGRGGDACRPGEEGMQAGRRGDAGPERRGCWPGQKRILYRRGGDAGTESRGPWSGEEGMLARRGGDAGRERMQAGREGDACPGRKGCRPGEDAGRDRKGCWPGEERMQARRGGDAGRESRGCWPGEKSMLAWRGGEERGRQLFLSERSCLFVCIHQTLFSLCGELWGPRGCINMPQMFESGSAAMEVGPLIRAVSVGADLARHPNRCREFLARSFFIHPVCPLT</sequence>
<feature type="compositionally biased region" description="Basic and acidic residues" evidence="1">
    <location>
        <begin position="80"/>
        <end position="100"/>
    </location>
</feature>